<evidence type="ECO:0000256" key="1">
    <source>
        <dbReference type="ARBA" id="ARBA00004236"/>
    </source>
</evidence>
<comment type="subcellular location">
    <subcellularLocation>
        <location evidence="1">Cell membrane</location>
    </subcellularLocation>
</comment>
<keyword evidence="3 7" id="KW-0812">Transmembrane</keyword>
<gene>
    <name evidence="9" type="ORF">GYA93_22710</name>
</gene>
<feature type="region of interest" description="Disordered" evidence="6">
    <location>
        <begin position="130"/>
        <end position="153"/>
    </location>
</feature>
<keyword evidence="4 7" id="KW-1133">Transmembrane helix</keyword>
<sequence length="153" mass="15469">MTAVTDASIPGSPEHRPRVRMRTFLVAFGVVALLVAGIVSYLASSSPDGLDSATLQGCQTVETNGTEHLVGNCIAQHATDHAMASSPLADYSVHGIGLSTGLAGIIGVLVVLAIAGLAFRLLGRRHPGGEAHNGAARADAAVATGPGPVGRER</sequence>
<evidence type="ECO:0000256" key="4">
    <source>
        <dbReference type="ARBA" id="ARBA00022989"/>
    </source>
</evidence>
<dbReference type="GO" id="GO:0005886">
    <property type="term" value="C:plasma membrane"/>
    <property type="evidence" value="ECO:0007669"/>
    <property type="project" value="UniProtKB-SubCell"/>
</dbReference>
<feature type="compositionally biased region" description="Low complexity" evidence="6">
    <location>
        <begin position="130"/>
        <end position="146"/>
    </location>
</feature>
<evidence type="ECO:0000256" key="3">
    <source>
        <dbReference type="ARBA" id="ARBA00022692"/>
    </source>
</evidence>
<evidence type="ECO:0000256" key="6">
    <source>
        <dbReference type="SAM" id="MobiDB-lite"/>
    </source>
</evidence>
<accession>A0A7K3LVM6</accession>
<dbReference type="Proteomes" id="UP000466307">
    <property type="component" value="Unassembled WGS sequence"/>
</dbReference>
<proteinExistence type="predicted"/>
<feature type="transmembrane region" description="Helical" evidence="7">
    <location>
        <begin position="24"/>
        <end position="43"/>
    </location>
</feature>
<feature type="transmembrane region" description="Helical" evidence="7">
    <location>
        <begin position="96"/>
        <end position="119"/>
    </location>
</feature>
<evidence type="ECO:0000256" key="2">
    <source>
        <dbReference type="ARBA" id="ARBA00022475"/>
    </source>
</evidence>
<evidence type="ECO:0000256" key="5">
    <source>
        <dbReference type="ARBA" id="ARBA00023136"/>
    </source>
</evidence>
<evidence type="ECO:0000259" key="8">
    <source>
        <dbReference type="Pfam" id="PF13190"/>
    </source>
</evidence>
<keyword evidence="10" id="KW-1185">Reference proteome</keyword>
<reference evidence="9 10" key="1">
    <citation type="submission" date="2020-01" db="EMBL/GenBank/DDBJ databases">
        <title>Investigation of new actinobacteria for the biodesulphurisation of diesel fuel.</title>
        <authorList>
            <person name="Athi Narayanan S.M."/>
        </authorList>
    </citation>
    <scope>NUCLEOTIDE SEQUENCE [LARGE SCALE GENOMIC DNA]</scope>
    <source>
        <strain evidence="9 10">213E</strain>
    </source>
</reference>
<comment type="caution">
    <text evidence="9">The sequence shown here is derived from an EMBL/GenBank/DDBJ whole genome shotgun (WGS) entry which is preliminary data.</text>
</comment>
<dbReference type="EMBL" id="JAADZU010000115">
    <property type="protein sequence ID" value="NDK92348.1"/>
    <property type="molecule type" value="Genomic_DNA"/>
</dbReference>
<evidence type="ECO:0000313" key="9">
    <source>
        <dbReference type="EMBL" id="NDK92348.1"/>
    </source>
</evidence>
<organism evidence="9 10">
    <name type="scientific">Gordonia desulfuricans</name>
    <dbReference type="NCBI Taxonomy" id="89051"/>
    <lineage>
        <taxon>Bacteria</taxon>
        <taxon>Bacillati</taxon>
        <taxon>Actinomycetota</taxon>
        <taxon>Actinomycetes</taxon>
        <taxon>Mycobacteriales</taxon>
        <taxon>Gordoniaceae</taxon>
        <taxon>Gordonia</taxon>
    </lineage>
</organism>
<evidence type="ECO:0000256" key="7">
    <source>
        <dbReference type="SAM" id="Phobius"/>
    </source>
</evidence>
<dbReference type="InterPro" id="IPR025937">
    <property type="entry name" value="PDGLE_dom"/>
</dbReference>
<feature type="domain" description="PDGLE" evidence="8">
    <location>
        <begin position="22"/>
        <end position="123"/>
    </location>
</feature>
<name>A0A7K3LVM6_9ACTN</name>
<keyword evidence="2" id="KW-1003">Cell membrane</keyword>
<protein>
    <recommendedName>
        <fullName evidence="8">PDGLE domain-containing protein</fullName>
    </recommendedName>
</protein>
<keyword evidence="5 7" id="KW-0472">Membrane</keyword>
<evidence type="ECO:0000313" key="10">
    <source>
        <dbReference type="Proteomes" id="UP000466307"/>
    </source>
</evidence>
<dbReference type="AlphaFoldDB" id="A0A7K3LVM6"/>
<dbReference type="Pfam" id="PF13190">
    <property type="entry name" value="PDGLE"/>
    <property type="match status" value="1"/>
</dbReference>